<evidence type="ECO:0000313" key="1">
    <source>
        <dbReference type="EMBL" id="OZG60332.1"/>
    </source>
</evidence>
<evidence type="ECO:0008006" key="3">
    <source>
        <dbReference type="Google" id="ProtNLM"/>
    </source>
</evidence>
<name>A0A261FMB4_9BIFI</name>
<accession>A0A261FMB4</accession>
<dbReference type="EMBL" id="MWWW01000008">
    <property type="protein sequence ID" value="OZG60332.1"/>
    <property type="molecule type" value="Genomic_DNA"/>
</dbReference>
<dbReference type="RefSeq" id="WP_233428148.1">
    <property type="nucleotide sequence ID" value="NZ_MWWW01000008.1"/>
</dbReference>
<proteinExistence type="predicted"/>
<organism evidence="1 2">
    <name type="scientific">Bifidobacterium myosotis</name>
    <dbReference type="NCBI Taxonomy" id="1630166"/>
    <lineage>
        <taxon>Bacteria</taxon>
        <taxon>Bacillati</taxon>
        <taxon>Actinomycetota</taxon>
        <taxon>Actinomycetes</taxon>
        <taxon>Bifidobacteriales</taxon>
        <taxon>Bifidobacteriaceae</taxon>
        <taxon>Bifidobacterium</taxon>
    </lineage>
</organism>
<keyword evidence="2" id="KW-1185">Reference proteome</keyword>
<dbReference type="AlphaFoldDB" id="A0A261FMB4"/>
<protein>
    <recommendedName>
        <fullName evidence="3">DUF3841 domain-containing protein</fullName>
    </recommendedName>
</protein>
<dbReference type="Proteomes" id="UP000216871">
    <property type="component" value="Unassembled WGS sequence"/>
</dbReference>
<comment type="caution">
    <text evidence="1">The sequence shown here is derived from an EMBL/GenBank/DDBJ whole genome shotgun (WGS) entry which is preliminary data.</text>
</comment>
<sequence length="254" mass="29032">MGRNGYARHDGMGMISGNTLAVPQPLEGAEPMGAGIDGDAMIDLYSFQHWDTIRRAFGRRGAYTPSLAKSREEAYREDADAGFETPSWNVYGPAYRWMMKEMTEAGLRRPYAGASPFWAWARWLDPDMQGSNDPSCLYEGFEDMYRGFQLLHLRVKTSRVLCTSFDQYHCVLNNMPCGPIALLADHDGDSLDRWLDDHWEDSDEQKRRQWHDNVIVPADRMPDDWIQACLWTITPADVLDITELVDDKLTITTL</sequence>
<gene>
    <name evidence="1" type="ORF">BMYO_0793</name>
</gene>
<evidence type="ECO:0000313" key="2">
    <source>
        <dbReference type="Proteomes" id="UP000216871"/>
    </source>
</evidence>
<reference evidence="1 2" key="1">
    <citation type="journal article" date="2017" name="BMC Genomics">
        <title>Comparative genomic and phylogenomic analyses of the Bifidobacteriaceae family.</title>
        <authorList>
            <person name="Lugli G.A."/>
            <person name="Milani C."/>
            <person name="Turroni F."/>
            <person name="Duranti S."/>
            <person name="Mancabelli L."/>
            <person name="Mangifesta M."/>
            <person name="Ferrario C."/>
            <person name="Modesto M."/>
            <person name="Mattarelli P."/>
            <person name="Jiri K."/>
            <person name="van Sinderen D."/>
            <person name="Ventura M."/>
        </authorList>
    </citation>
    <scope>NUCLEOTIDE SEQUENCE [LARGE SCALE GENOMIC DNA]</scope>
    <source>
        <strain evidence="1 2">DSM 100196</strain>
    </source>
</reference>